<dbReference type="InterPro" id="IPR009057">
    <property type="entry name" value="Homeodomain-like_sf"/>
</dbReference>
<keyword evidence="11" id="KW-1185">Reference proteome</keyword>
<dbReference type="EMBL" id="CP041186">
    <property type="protein sequence ID" value="QDG50004.1"/>
    <property type="molecule type" value="Genomic_DNA"/>
</dbReference>
<evidence type="ECO:0000259" key="8">
    <source>
        <dbReference type="PROSITE" id="PS50045"/>
    </source>
</evidence>
<keyword evidence="6" id="KW-0804">Transcription</keyword>
<dbReference type="InterPro" id="IPR002078">
    <property type="entry name" value="Sigma_54_int"/>
</dbReference>
<evidence type="ECO:0000256" key="3">
    <source>
        <dbReference type="ARBA" id="ARBA00022840"/>
    </source>
</evidence>
<dbReference type="InterPro" id="IPR025944">
    <property type="entry name" value="Sigma_54_int_dom_CS"/>
</dbReference>
<dbReference type="Gene3D" id="3.40.50.300">
    <property type="entry name" value="P-loop containing nucleotide triphosphate hydrolases"/>
    <property type="match status" value="1"/>
</dbReference>
<dbReference type="SUPFAM" id="SSF46689">
    <property type="entry name" value="Homeodomain-like"/>
    <property type="match status" value="1"/>
</dbReference>
<evidence type="ECO:0000256" key="7">
    <source>
        <dbReference type="PROSITE-ProRule" id="PRU00169"/>
    </source>
</evidence>
<dbReference type="AlphaFoldDB" id="A0A4Y6PNX6"/>
<dbReference type="SMART" id="SM00448">
    <property type="entry name" value="REC"/>
    <property type="match status" value="1"/>
</dbReference>
<feature type="domain" description="Response regulatory" evidence="9">
    <location>
        <begin position="5"/>
        <end position="119"/>
    </location>
</feature>
<keyword evidence="2" id="KW-0547">Nucleotide-binding</keyword>
<dbReference type="Pfam" id="PF25601">
    <property type="entry name" value="AAA_lid_14"/>
    <property type="match status" value="1"/>
</dbReference>
<dbReference type="FunFam" id="3.40.50.2300:FF:000018">
    <property type="entry name" value="DNA-binding transcriptional regulator NtrC"/>
    <property type="match status" value="1"/>
</dbReference>
<dbReference type="PANTHER" id="PTHR32071:SF113">
    <property type="entry name" value="ALGINATE BIOSYNTHESIS TRANSCRIPTIONAL REGULATORY PROTEIN ALGB"/>
    <property type="match status" value="1"/>
</dbReference>
<name>A0A4Y6PNX6_PERCE</name>
<organism evidence="10 11">
    <name type="scientific">Persicimonas caeni</name>
    <dbReference type="NCBI Taxonomy" id="2292766"/>
    <lineage>
        <taxon>Bacteria</taxon>
        <taxon>Deltaproteobacteria</taxon>
        <taxon>Bradymonadales</taxon>
        <taxon>Bradymonadaceae</taxon>
        <taxon>Persicimonas</taxon>
    </lineage>
</organism>
<dbReference type="InterPro" id="IPR025943">
    <property type="entry name" value="Sigma_54_int_dom_ATP-bd_2"/>
</dbReference>
<dbReference type="GO" id="GO:0005524">
    <property type="term" value="F:ATP binding"/>
    <property type="evidence" value="ECO:0007669"/>
    <property type="project" value="UniProtKB-KW"/>
</dbReference>
<dbReference type="GO" id="GO:0006355">
    <property type="term" value="P:regulation of DNA-templated transcription"/>
    <property type="evidence" value="ECO:0007669"/>
    <property type="project" value="InterPro"/>
</dbReference>
<keyword evidence="5" id="KW-0238">DNA-binding</keyword>
<dbReference type="Pfam" id="PF00072">
    <property type="entry name" value="Response_reg"/>
    <property type="match status" value="1"/>
</dbReference>
<keyword evidence="3" id="KW-0067">ATP-binding</keyword>
<dbReference type="Gene3D" id="1.10.8.60">
    <property type="match status" value="1"/>
</dbReference>
<sequence>MDKLRILVIDDEESIRHMLTVLLEKEGYAVKTVGDGEEGLKELLTREYDLVLTDVRMPKMDGLELIDEVLERNIPTTVIAMSAFGNREMAIDALKRGAYDYFDKPFKKDEVLLTLAKAEERLQLKRENDALKGFSADGEFQNIVGDSEPMQAVYGTVSKVAGYKSTILLTGESGTGKELIARAIHNLSPRKDEAWVPINCGAIPENLLESELFGHVRGAFTDATQDKVGLFEEAHKGTLFLDEIAELPMNLQVKLLRVLQENEIRRVGGNKSIPVDVRIVAASLHDLGERVEEGLFREDLYYRLNVINIQLPPLRERREDVRPLVDFFIAKQNQRLGTSITGVEPEAMKLMLDYHWPGNVRELQNCIERGVVLANGHKIDESVLPDRILDSNDELKQLFNSDELSIKKMSTALERILIRRALEKTGGNRTNAAKLLEISHRALLYKIKDYGLETVGMET</sequence>
<evidence type="ECO:0000256" key="2">
    <source>
        <dbReference type="ARBA" id="ARBA00022741"/>
    </source>
</evidence>
<evidence type="ECO:0000313" key="10">
    <source>
        <dbReference type="EMBL" id="QDG50004.1"/>
    </source>
</evidence>
<keyword evidence="4" id="KW-0805">Transcription regulation</keyword>
<keyword evidence="1 7" id="KW-0597">Phosphoprotein</keyword>
<dbReference type="SMART" id="SM00382">
    <property type="entry name" value="AAA"/>
    <property type="match status" value="1"/>
</dbReference>
<dbReference type="GO" id="GO:0043565">
    <property type="term" value="F:sequence-specific DNA binding"/>
    <property type="evidence" value="ECO:0007669"/>
    <property type="project" value="InterPro"/>
</dbReference>
<dbReference type="Gene3D" id="3.40.50.2300">
    <property type="match status" value="1"/>
</dbReference>
<dbReference type="PROSITE" id="PS50110">
    <property type="entry name" value="RESPONSE_REGULATORY"/>
    <property type="match status" value="1"/>
</dbReference>
<evidence type="ECO:0000313" key="11">
    <source>
        <dbReference type="Proteomes" id="UP000315995"/>
    </source>
</evidence>
<dbReference type="InterPro" id="IPR027417">
    <property type="entry name" value="P-loop_NTPase"/>
</dbReference>
<dbReference type="Proteomes" id="UP000315995">
    <property type="component" value="Chromosome"/>
</dbReference>
<dbReference type="InterPro" id="IPR058031">
    <property type="entry name" value="AAA_lid_NorR"/>
</dbReference>
<dbReference type="PRINTS" id="PR01590">
    <property type="entry name" value="HTHFIS"/>
</dbReference>
<dbReference type="RefSeq" id="WP_141196500.1">
    <property type="nucleotide sequence ID" value="NZ_CP041186.1"/>
</dbReference>
<dbReference type="SUPFAM" id="SSF52172">
    <property type="entry name" value="CheY-like"/>
    <property type="match status" value="1"/>
</dbReference>
<evidence type="ECO:0000259" key="9">
    <source>
        <dbReference type="PROSITE" id="PS50110"/>
    </source>
</evidence>
<feature type="modified residue" description="4-aspartylphosphate" evidence="7">
    <location>
        <position position="54"/>
    </location>
</feature>
<dbReference type="Pfam" id="PF02954">
    <property type="entry name" value="HTH_8"/>
    <property type="match status" value="1"/>
</dbReference>
<evidence type="ECO:0000256" key="1">
    <source>
        <dbReference type="ARBA" id="ARBA00022553"/>
    </source>
</evidence>
<dbReference type="PROSITE" id="PS50045">
    <property type="entry name" value="SIGMA54_INTERACT_4"/>
    <property type="match status" value="1"/>
</dbReference>
<dbReference type="OrthoDB" id="9814761at2"/>
<evidence type="ECO:0000256" key="4">
    <source>
        <dbReference type="ARBA" id="ARBA00023015"/>
    </source>
</evidence>
<dbReference type="SUPFAM" id="SSF52540">
    <property type="entry name" value="P-loop containing nucleoside triphosphate hydrolases"/>
    <property type="match status" value="1"/>
</dbReference>
<feature type="domain" description="Sigma-54 factor interaction" evidence="8">
    <location>
        <begin position="143"/>
        <end position="372"/>
    </location>
</feature>
<dbReference type="Pfam" id="PF00158">
    <property type="entry name" value="Sigma54_activat"/>
    <property type="match status" value="1"/>
</dbReference>
<gene>
    <name evidence="10" type="ORF">FIV42_04385</name>
</gene>
<dbReference type="InterPro" id="IPR011006">
    <property type="entry name" value="CheY-like_superfamily"/>
</dbReference>
<dbReference type="FunFam" id="3.40.50.300:FF:000006">
    <property type="entry name" value="DNA-binding transcriptional regulator NtrC"/>
    <property type="match status" value="1"/>
</dbReference>
<dbReference type="PROSITE" id="PS00675">
    <property type="entry name" value="SIGMA54_INTERACT_1"/>
    <property type="match status" value="1"/>
</dbReference>
<reference evidence="10 11" key="1">
    <citation type="submission" date="2019-06" db="EMBL/GenBank/DDBJ databases">
        <title>Persicimonas caeni gen. nov., sp. nov., a predatory bacterium isolated from solar saltern.</title>
        <authorList>
            <person name="Wang S."/>
        </authorList>
    </citation>
    <scope>NUCLEOTIDE SEQUENCE [LARGE SCALE GENOMIC DNA]</scope>
    <source>
        <strain evidence="10 11">YN101</strain>
    </source>
</reference>
<dbReference type="PANTHER" id="PTHR32071">
    <property type="entry name" value="TRANSCRIPTIONAL REGULATORY PROTEIN"/>
    <property type="match status" value="1"/>
</dbReference>
<dbReference type="InterPro" id="IPR001789">
    <property type="entry name" value="Sig_transdc_resp-reg_receiver"/>
</dbReference>
<evidence type="ECO:0000256" key="6">
    <source>
        <dbReference type="ARBA" id="ARBA00023163"/>
    </source>
</evidence>
<dbReference type="CDD" id="cd00009">
    <property type="entry name" value="AAA"/>
    <property type="match status" value="1"/>
</dbReference>
<proteinExistence type="predicted"/>
<dbReference type="GO" id="GO:0000160">
    <property type="term" value="P:phosphorelay signal transduction system"/>
    <property type="evidence" value="ECO:0007669"/>
    <property type="project" value="InterPro"/>
</dbReference>
<dbReference type="PROSITE" id="PS00676">
    <property type="entry name" value="SIGMA54_INTERACT_2"/>
    <property type="match status" value="1"/>
</dbReference>
<dbReference type="InterPro" id="IPR003593">
    <property type="entry name" value="AAA+_ATPase"/>
</dbReference>
<accession>A0A5B8XZT0</accession>
<dbReference type="InterPro" id="IPR002197">
    <property type="entry name" value="HTH_Fis"/>
</dbReference>
<dbReference type="Gene3D" id="1.10.10.60">
    <property type="entry name" value="Homeodomain-like"/>
    <property type="match status" value="1"/>
</dbReference>
<protein>
    <submittedName>
        <fullName evidence="10">Sigma-54-dependent Fis family transcriptional regulator</fullName>
    </submittedName>
</protein>
<dbReference type="PROSITE" id="PS00688">
    <property type="entry name" value="SIGMA54_INTERACT_3"/>
    <property type="match status" value="1"/>
</dbReference>
<accession>A0A4Y6PNX6</accession>
<dbReference type="InterPro" id="IPR025662">
    <property type="entry name" value="Sigma_54_int_dom_ATP-bd_1"/>
</dbReference>
<evidence type="ECO:0000256" key="5">
    <source>
        <dbReference type="ARBA" id="ARBA00023125"/>
    </source>
</evidence>